<keyword evidence="2" id="KW-1185">Reference proteome</keyword>
<name>A0A1E5ULD2_9POAL</name>
<protein>
    <submittedName>
        <fullName evidence="1">Uncharacterized protein</fullName>
    </submittedName>
</protein>
<evidence type="ECO:0000313" key="2">
    <source>
        <dbReference type="Proteomes" id="UP000095767"/>
    </source>
</evidence>
<dbReference type="PANTHER" id="PTHR33165">
    <property type="entry name" value="F-BOX DOMAIN CONTAINING PROTEIN-LIKE-RELATED"/>
    <property type="match status" value="1"/>
</dbReference>
<organism evidence="1 2">
    <name type="scientific">Dichanthelium oligosanthes</name>
    <dbReference type="NCBI Taxonomy" id="888268"/>
    <lineage>
        <taxon>Eukaryota</taxon>
        <taxon>Viridiplantae</taxon>
        <taxon>Streptophyta</taxon>
        <taxon>Embryophyta</taxon>
        <taxon>Tracheophyta</taxon>
        <taxon>Spermatophyta</taxon>
        <taxon>Magnoliopsida</taxon>
        <taxon>Liliopsida</taxon>
        <taxon>Poales</taxon>
        <taxon>Poaceae</taxon>
        <taxon>PACMAD clade</taxon>
        <taxon>Panicoideae</taxon>
        <taxon>Panicodae</taxon>
        <taxon>Paniceae</taxon>
        <taxon>Dichantheliinae</taxon>
        <taxon>Dichanthelium</taxon>
    </lineage>
</organism>
<dbReference type="OrthoDB" id="667156at2759"/>
<proteinExistence type="predicted"/>
<gene>
    <name evidence="1" type="ORF">BAE44_0025305</name>
</gene>
<dbReference type="AlphaFoldDB" id="A0A1E5ULD2"/>
<evidence type="ECO:0000313" key="1">
    <source>
        <dbReference type="EMBL" id="OEL13676.1"/>
    </source>
</evidence>
<dbReference type="Proteomes" id="UP000095767">
    <property type="component" value="Unassembled WGS sequence"/>
</dbReference>
<reference evidence="1 2" key="1">
    <citation type="submission" date="2016-09" db="EMBL/GenBank/DDBJ databases">
        <title>The draft genome of Dichanthelium oligosanthes: A C3 panicoid grass species.</title>
        <authorList>
            <person name="Studer A.J."/>
            <person name="Schnable J.C."/>
            <person name="Brutnell T.P."/>
        </authorList>
    </citation>
    <scope>NUCLEOTIDE SEQUENCE [LARGE SCALE GENOMIC DNA]</scope>
    <source>
        <strain evidence="2">cv. Kellogg 1175</strain>
        <tissue evidence="1">Leaf</tissue>
    </source>
</reference>
<dbReference type="EMBL" id="LWDX02072614">
    <property type="protein sequence ID" value="OEL13676.1"/>
    <property type="molecule type" value="Genomic_DNA"/>
</dbReference>
<comment type="caution">
    <text evidence="1">The sequence shown here is derived from an EMBL/GenBank/DDBJ whole genome shotgun (WGS) entry which is preliminary data.</text>
</comment>
<accession>A0A1E5ULD2</accession>
<sequence>MMLSEGHGLYPDHPHLGGYVRFFNLSTGAFVHVHLPLFDDHIVIGSADGLLVLLRHPDTAIRLLHPFTGDIAELPPVLPLLPQIGQQR</sequence>